<proteinExistence type="predicted"/>
<dbReference type="InterPro" id="IPR051144">
    <property type="entry name" value="Formin_homology_domain"/>
</dbReference>
<sequence length="166" mass="18632">MGSVVPRPEVWVPMESPKGLAMEVFDCCFTTDAWEEENYKVYIRGIVGQLRDHIPDASILVFNFHEGEGQARLLTFLKAGSHLRPNNLLLMHCERGGWPILAFMLAALLIYRKHYTGEQKNSGDDLQAVSLRAFTVSVSTESSSFSNEVSTVYLKEKYGIRMASIG</sequence>
<evidence type="ECO:0000313" key="1">
    <source>
        <dbReference type="EMBL" id="RVW73603.1"/>
    </source>
</evidence>
<dbReference type="PANTHER" id="PTHR45733">
    <property type="entry name" value="FORMIN-J"/>
    <property type="match status" value="1"/>
</dbReference>
<dbReference type="EMBL" id="QGNW01000387">
    <property type="protein sequence ID" value="RVW73603.1"/>
    <property type="molecule type" value="Genomic_DNA"/>
</dbReference>
<protein>
    <submittedName>
        <fullName evidence="1">Formin-like protein 13</fullName>
    </submittedName>
</protein>
<reference evidence="1 2" key="1">
    <citation type="journal article" date="2018" name="PLoS Genet.">
        <title>Population sequencing reveals clonal diversity and ancestral inbreeding in the grapevine cultivar Chardonnay.</title>
        <authorList>
            <person name="Roach M.J."/>
            <person name="Johnson D.L."/>
            <person name="Bohlmann J."/>
            <person name="van Vuuren H.J."/>
            <person name="Jones S.J."/>
            <person name="Pretorius I.S."/>
            <person name="Schmidt S.A."/>
            <person name="Borneman A.R."/>
        </authorList>
    </citation>
    <scope>NUCLEOTIDE SEQUENCE [LARGE SCALE GENOMIC DNA]</scope>
    <source>
        <strain evidence="2">cv. Chardonnay</strain>
        <tissue evidence="1">Leaf</tissue>
    </source>
</reference>
<dbReference type="AlphaFoldDB" id="A0A438GN03"/>
<accession>A0A438GN03</accession>
<evidence type="ECO:0000313" key="2">
    <source>
        <dbReference type="Proteomes" id="UP000288805"/>
    </source>
</evidence>
<comment type="caution">
    <text evidence="1">The sequence shown here is derived from an EMBL/GenBank/DDBJ whole genome shotgun (WGS) entry which is preliminary data.</text>
</comment>
<gene>
    <name evidence="1" type="primary">FH13_0</name>
    <name evidence="1" type="ORF">CK203_056976</name>
</gene>
<name>A0A438GN03_VITVI</name>
<organism evidence="1 2">
    <name type="scientific">Vitis vinifera</name>
    <name type="common">Grape</name>
    <dbReference type="NCBI Taxonomy" id="29760"/>
    <lineage>
        <taxon>Eukaryota</taxon>
        <taxon>Viridiplantae</taxon>
        <taxon>Streptophyta</taxon>
        <taxon>Embryophyta</taxon>
        <taxon>Tracheophyta</taxon>
        <taxon>Spermatophyta</taxon>
        <taxon>Magnoliopsida</taxon>
        <taxon>eudicotyledons</taxon>
        <taxon>Gunneridae</taxon>
        <taxon>Pentapetalae</taxon>
        <taxon>rosids</taxon>
        <taxon>Vitales</taxon>
        <taxon>Vitaceae</taxon>
        <taxon>Viteae</taxon>
        <taxon>Vitis</taxon>
    </lineage>
</organism>
<dbReference type="Proteomes" id="UP000288805">
    <property type="component" value="Unassembled WGS sequence"/>
</dbReference>
<dbReference type="PANTHER" id="PTHR45733:SF20">
    <property type="entry name" value="FORMIN-LIKE PROTEIN 13"/>
    <property type="match status" value="1"/>
</dbReference>